<sequence>MIIKFRILAFRDLECQDNVISGFQVSGFRTRSITNQFKYQEDEYEIESLYDLMNNLLFDYDLNPNNILEIMTSNSQNIICYSSLIGYFYQHGIGCEADVTKEFEILSNAAINNQKELLVQFSFDQKIETIIFCDDDIKELNEIMT</sequence>
<organism evidence="1 2">
    <name type="scientific">Rhizophagus clarus</name>
    <dbReference type="NCBI Taxonomy" id="94130"/>
    <lineage>
        <taxon>Eukaryota</taxon>
        <taxon>Fungi</taxon>
        <taxon>Fungi incertae sedis</taxon>
        <taxon>Mucoromycota</taxon>
        <taxon>Glomeromycotina</taxon>
        <taxon>Glomeromycetes</taxon>
        <taxon>Glomerales</taxon>
        <taxon>Glomeraceae</taxon>
        <taxon>Rhizophagus</taxon>
    </lineage>
</organism>
<gene>
    <name evidence="1" type="ORF">RCL2_002459000</name>
</gene>
<proteinExistence type="predicted"/>
<name>A0A8H3QZD1_9GLOM</name>
<comment type="caution">
    <text evidence="1">The sequence shown here is derived from an EMBL/GenBank/DDBJ whole genome shotgun (WGS) entry which is preliminary data.</text>
</comment>
<dbReference type="AlphaFoldDB" id="A0A8H3QZD1"/>
<protein>
    <submittedName>
        <fullName evidence="1">Uncharacterized protein</fullName>
    </submittedName>
</protein>
<evidence type="ECO:0000313" key="2">
    <source>
        <dbReference type="Proteomes" id="UP000615446"/>
    </source>
</evidence>
<evidence type="ECO:0000313" key="1">
    <source>
        <dbReference type="EMBL" id="GES98030.1"/>
    </source>
</evidence>
<reference evidence="1" key="1">
    <citation type="submission" date="2019-10" db="EMBL/GenBank/DDBJ databases">
        <title>Conservation and host-specific expression of non-tandemly repeated heterogenous ribosome RNA gene in arbuscular mycorrhizal fungi.</title>
        <authorList>
            <person name="Maeda T."/>
            <person name="Kobayashi Y."/>
            <person name="Nakagawa T."/>
            <person name="Ezawa T."/>
            <person name="Yamaguchi K."/>
            <person name="Bino T."/>
            <person name="Nishimoto Y."/>
            <person name="Shigenobu S."/>
            <person name="Kawaguchi M."/>
        </authorList>
    </citation>
    <scope>NUCLEOTIDE SEQUENCE</scope>
    <source>
        <strain evidence="1">HR1</strain>
    </source>
</reference>
<dbReference type="Proteomes" id="UP000615446">
    <property type="component" value="Unassembled WGS sequence"/>
</dbReference>
<dbReference type="EMBL" id="BLAL01000262">
    <property type="protein sequence ID" value="GES98030.1"/>
    <property type="molecule type" value="Genomic_DNA"/>
</dbReference>
<accession>A0A8H3QZD1</accession>
<dbReference type="OrthoDB" id="2407948at2759"/>